<keyword evidence="1" id="KW-1133">Transmembrane helix</keyword>
<sequence length="119" mass="13386">MSKIPLFFIIVVAIIVVAASVRYAQQRREGRDNDAAPLLQRQVVVSNKREKVINDRRSRQQAVSPAGSEMRYDVSFRPESGGLEVSFRLEEAQYHALSVGDRGMLSYKGSRFVAFTPDP</sequence>
<keyword evidence="1" id="KW-0472">Membrane</keyword>
<evidence type="ECO:0000256" key="1">
    <source>
        <dbReference type="SAM" id="Phobius"/>
    </source>
</evidence>
<name>A0A485CQJ3_RAOTE</name>
<dbReference type="Gene3D" id="2.40.50.660">
    <property type="match status" value="1"/>
</dbReference>
<dbReference type="Proteomes" id="UP000332594">
    <property type="component" value="Unassembled WGS sequence"/>
</dbReference>
<feature type="transmembrane region" description="Helical" evidence="1">
    <location>
        <begin position="6"/>
        <end position="24"/>
    </location>
</feature>
<gene>
    <name evidence="2" type="ORF">NCTC13038_05438</name>
</gene>
<dbReference type="AlphaFoldDB" id="A0A485CQJ3"/>
<evidence type="ECO:0000313" key="3">
    <source>
        <dbReference type="Proteomes" id="UP000332594"/>
    </source>
</evidence>
<evidence type="ECO:0000313" key="2">
    <source>
        <dbReference type="EMBL" id="VFS86751.1"/>
    </source>
</evidence>
<dbReference type="Pfam" id="PF10694">
    <property type="entry name" value="DUF2500"/>
    <property type="match status" value="1"/>
</dbReference>
<keyword evidence="1" id="KW-0812">Transmembrane</keyword>
<protein>
    <submittedName>
        <fullName evidence="2">Protein of uncharacterized function (DUF2500)</fullName>
    </submittedName>
</protein>
<reference evidence="2 3" key="1">
    <citation type="submission" date="2019-03" db="EMBL/GenBank/DDBJ databases">
        <authorList>
            <consortium name="Pathogen Informatics"/>
        </authorList>
    </citation>
    <scope>NUCLEOTIDE SEQUENCE [LARGE SCALE GENOMIC DNA]</scope>
    <source>
        <strain evidence="2 3">NCTC13038</strain>
    </source>
</reference>
<dbReference type="InterPro" id="IPR019635">
    <property type="entry name" value="DUF2500"/>
</dbReference>
<accession>A0A485CQJ3</accession>
<dbReference type="EMBL" id="CAADJG010000002">
    <property type="protein sequence ID" value="VFS86751.1"/>
    <property type="molecule type" value="Genomic_DNA"/>
</dbReference>
<organism evidence="2 3">
    <name type="scientific">Raoultella terrigena</name>
    <name type="common">Klebsiella terrigena</name>
    <dbReference type="NCBI Taxonomy" id="577"/>
    <lineage>
        <taxon>Bacteria</taxon>
        <taxon>Pseudomonadati</taxon>
        <taxon>Pseudomonadota</taxon>
        <taxon>Gammaproteobacteria</taxon>
        <taxon>Enterobacterales</taxon>
        <taxon>Enterobacteriaceae</taxon>
        <taxon>Klebsiella/Raoultella group</taxon>
        <taxon>Raoultella</taxon>
    </lineage>
</organism>
<proteinExistence type="predicted"/>